<evidence type="ECO:0000313" key="2">
    <source>
        <dbReference type="Proteomes" id="UP000095488"/>
    </source>
</evidence>
<evidence type="ECO:0000313" key="1">
    <source>
        <dbReference type="EMBL" id="CUN57867.1"/>
    </source>
</evidence>
<dbReference type="SFLD" id="SFLDS00029">
    <property type="entry name" value="Radical_SAM"/>
    <property type="match status" value="1"/>
</dbReference>
<keyword evidence="1" id="KW-0456">Lyase</keyword>
<keyword evidence="2" id="KW-1185">Reference proteome</keyword>
<accession>A0ABM9UN24</accession>
<dbReference type="RefSeq" id="WP_055257424.1">
    <property type="nucleotide sequence ID" value="NZ_CABIXL010000002.1"/>
</dbReference>
<organism evidence="1 2">
    <name type="scientific">Sarcina ventriculi</name>
    <name type="common">Clostridium ventriculi</name>
    <dbReference type="NCBI Taxonomy" id="1267"/>
    <lineage>
        <taxon>Bacteria</taxon>
        <taxon>Bacillati</taxon>
        <taxon>Bacillota</taxon>
        <taxon>Clostridia</taxon>
        <taxon>Eubacteriales</taxon>
        <taxon>Clostridiaceae</taxon>
        <taxon>Sarcina</taxon>
    </lineage>
</organism>
<sequence length="340" mass="39656">MFVPQRILFEKNVMEYDIAQNIYNEFKDNKKIEIIDLSSNRIKQHIPGDNIYDFYRNGKNTLVVGTQKVSKFQTCKPSAHYQLPLLSGCIGHCQYCYLNTNLSDKPYVKINVNIDDILSKAQGYIDERIPASTIFEGSSTSDPVPVEPYSNLLKKSIEFFANSEHGRFRFVTKFADIDSLLNIEHNDKTEIRFTINTQKVRDNFEVRTANINDRIDASIKAIKSDYPVGFIIAPVFIYDGWKDEYKQILLDLKNKLPSDLKHPLTFEVISHRYTMRAKNIINQIFPDNILPMTEEERTFKYGQFGYGKYVYPKEELNNLKEFFKTTIEEIFPNGKIKYII</sequence>
<dbReference type="PANTHER" id="PTHR37822:SF2">
    <property type="entry name" value="SPORE PHOTOPRODUCT LYASE"/>
    <property type="match status" value="1"/>
</dbReference>
<dbReference type="Gene3D" id="3.80.30.30">
    <property type="match status" value="1"/>
</dbReference>
<name>A0ABM9UN24_SARVE</name>
<dbReference type="InterPro" id="IPR034559">
    <property type="entry name" value="SPL_Clostridia"/>
</dbReference>
<dbReference type="GO" id="GO:0016829">
    <property type="term" value="F:lyase activity"/>
    <property type="evidence" value="ECO:0007669"/>
    <property type="project" value="UniProtKB-KW"/>
</dbReference>
<dbReference type="SFLD" id="SFLDG01079">
    <property type="entry name" value="spore_photoproduct_lyase_like"/>
    <property type="match status" value="1"/>
</dbReference>
<dbReference type="PANTHER" id="PTHR37822">
    <property type="entry name" value="SPORE PHOTOPRODUCT LYASE-RELATED"/>
    <property type="match status" value="1"/>
</dbReference>
<dbReference type="Gene3D" id="3.40.50.12110">
    <property type="match status" value="1"/>
</dbReference>
<dbReference type="InterPro" id="IPR007197">
    <property type="entry name" value="rSAM"/>
</dbReference>
<proteinExistence type="predicted"/>
<dbReference type="EC" id="4.1.99.14" evidence="1"/>
<dbReference type="Proteomes" id="UP000095488">
    <property type="component" value="Unassembled WGS sequence"/>
</dbReference>
<reference evidence="1 2" key="1">
    <citation type="submission" date="2015-09" db="EMBL/GenBank/DDBJ databases">
        <authorList>
            <consortium name="Pathogen Informatics"/>
        </authorList>
    </citation>
    <scope>NUCLEOTIDE SEQUENCE [LARGE SCALE GENOMIC DNA]</scope>
    <source>
        <strain evidence="1 2">2789STDY5834858</strain>
    </source>
</reference>
<protein>
    <submittedName>
        <fullName evidence="1">Spore photoproduct lyase</fullName>
        <ecNumber evidence="1">4.1.99.14</ecNumber>
    </submittedName>
</protein>
<comment type="caution">
    <text evidence="1">The sequence shown here is derived from an EMBL/GenBank/DDBJ whole genome shotgun (WGS) entry which is preliminary data.</text>
</comment>
<gene>
    <name evidence="1" type="primary">splB</name>
    <name evidence="1" type="ORF">ERS852473_00532</name>
</gene>
<dbReference type="InterPro" id="IPR023897">
    <property type="entry name" value="SPL_firmicutes"/>
</dbReference>
<dbReference type="SFLD" id="SFLDF00412">
    <property type="entry name" value="spore_photoproduct_lyase_2"/>
    <property type="match status" value="1"/>
</dbReference>
<dbReference type="NCBIfam" id="TIGR04070">
    <property type="entry name" value="photo_TT_lyase"/>
    <property type="match status" value="1"/>
</dbReference>
<dbReference type="InterPro" id="IPR049539">
    <property type="entry name" value="SPL"/>
</dbReference>
<dbReference type="Pfam" id="PF20903">
    <property type="entry name" value="SPL"/>
    <property type="match status" value="1"/>
</dbReference>
<dbReference type="EMBL" id="CYZR01000002">
    <property type="protein sequence ID" value="CUN57867.1"/>
    <property type="molecule type" value="Genomic_DNA"/>
</dbReference>